<protein>
    <submittedName>
        <fullName evidence="2">Transcriptional regulator</fullName>
    </submittedName>
</protein>
<dbReference type="RefSeq" id="WP_315574397.1">
    <property type="nucleotide sequence ID" value="NZ_JARDXH010000001.1"/>
</dbReference>
<dbReference type="PANTHER" id="PTHR37318:SF1">
    <property type="entry name" value="BSL7504 PROTEIN"/>
    <property type="match status" value="1"/>
</dbReference>
<evidence type="ECO:0000313" key="2">
    <source>
        <dbReference type="EMBL" id="MDU0809228.1"/>
    </source>
</evidence>
<comment type="caution">
    <text evidence="2">The sequence shown here is derived from an EMBL/GenBank/DDBJ whole genome shotgun (WGS) entry which is preliminary data.</text>
</comment>
<accession>A0ABU3TTN5</accession>
<gene>
    <name evidence="2" type="ORF">PQG45_09300</name>
</gene>
<evidence type="ECO:0000259" key="1">
    <source>
        <dbReference type="Pfam" id="PF13601"/>
    </source>
</evidence>
<dbReference type="SUPFAM" id="SSF46785">
    <property type="entry name" value="Winged helix' DNA-binding domain"/>
    <property type="match status" value="1"/>
</dbReference>
<keyword evidence="3" id="KW-1185">Reference proteome</keyword>
<name>A0ABU3TTN5_9BACT</name>
<reference evidence="2 3" key="1">
    <citation type="submission" date="2023-09" db="EMBL/GenBank/DDBJ databases">
        <title>Aquirufa genomes.</title>
        <authorList>
            <person name="Pitt A."/>
        </authorList>
    </citation>
    <scope>NUCLEOTIDE SEQUENCE [LARGE SCALE GENOMIC DNA]</scope>
    <source>
        <strain evidence="2 3">LEOWEIH-7C</strain>
    </source>
</reference>
<evidence type="ECO:0000313" key="3">
    <source>
        <dbReference type="Proteomes" id="UP001249959"/>
    </source>
</evidence>
<dbReference type="Proteomes" id="UP001249959">
    <property type="component" value="Unassembled WGS sequence"/>
</dbReference>
<dbReference type="Pfam" id="PF13601">
    <property type="entry name" value="HTH_34"/>
    <property type="match status" value="1"/>
</dbReference>
<dbReference type="InterPro" id="IPR027395">
    <property type="entry name" value="WH_DNA-bd_dom"/>
</dbReference>
<dbReference type="Gene3D" id="1.10.10.10">
    <property type="entry name" value="Winged helix-like DNA-binding domain superfamily/Winged helix DNA-binding domain"/>
    <property type="match status" value="1"/>
</dbReference>
<feature type="domain" description="Winged helix DNA-binding" evidence="1">
    <location>
        <begin position="21"/>
        <end position="100"/>
    </location>
</feature>
<proteinExistence type="predicted"/>
<dbReference type="PANTHER" id="PTHR37318">
    <property type="entry name" value="BSL7504 PROTEIN"/>
    <property type="match status" value="1"/>
</dbReference>
<dbReference type="InterPro" id="IPR036390">
    <property type="entry name" value="WH_DNA-bd_sf"/>
</dbReference>
<dbReference type="EMBL" id="JAVNWW010000004">
    <property type="protein sequence ID" value="MDU0809228.1"/>
    <property type="molecule type" value="Genomic_DNA"/>
</dbReference>
<sequence length="105" mass="11915">MSTTNVPNFLENLNKAFESRVRLGMMSLLAVEEEVDFARLKESLQLSDGNLASHMQALEKLGYVEVRKQFIGRKPNTQYAATELGRKAFTAHLLTLEKLIKQMQS</sequence>
<dbReference type="InterPro" id="IPR011991">
    <property type="entry name" value="ArsR-like_HTH"/>
</dbReference>
<dbReference type="InterPro" id="IPR036388">
    <property type="entry name" value="WH-like_DNA-bd_sf"/>
</dbReference>
<organism evidence="2 3">
    <name type="scientific">Aquirufa regiilacus</name>
    <dbReference type="NCBI Taxonomy" id="3024868"/>
    <lineage>
        <taxon>Bacteria</taxon>
        <taxon>Pseudomonadati</taxon>
        <taxon>Bacteroidota</taxon>
        <taxon>Cytophagia</taxon>
        <taxon>Cytophagales</taxon>
        <taxon>Flectobacillaceae</taxon>
        <taxon>Aquirufa</taxon>
    </lineage>
</organism>
<dbReference type="CDD" id="cd00090">
    <property type="entry name" value="HTH_ARSR"/>
    <property type="match status" value="1"/>
</dbReference>